<name>A0A2H3KGR5_9CHLR</name>
<evidence type="ECO:0000256" key="10">
    <source>
        <dbReference type="HAMAP-Rule" id="MF_01470"/>
    </source>
</evidence>
<dbReference type="NCBIfam" id="TIGR03640">
    <property type="entry name" value="cas1_DVULG"/>
    <property type="match status" value="1"/>
</dbReference>
<dbReference type="CDD" id="cd09721">
    <property type="entry name" value="Cas1_I-C"/>
    <property type="match status" value="1"/>
</dbReference>
<protein>
    <recommendedName>
        <fullName evidence="10">CRISPR-associated endonuclease Cas1</fullName>
        <ecNumber evidence="10">3.1.-.-</ecNumber>
    </recommendedName>
</protein>
<comment type="cofactor">
    <cofactor evidence="10">
        <name>Mg(2+)</name>
        <dbReference type="ChEBI" id="CHEBI:18420"/>
    </cofactor>
    <cofactor evidence="10">
        <name>Mn(2+)</name>
        <dbReference type="ChEBI" id="CHEBI:29035"/>
    </cofactor>
</comment>
<dbReference type="GO" id="GO:0051607">
    <property type="term" value="P:defense response to virus"/>
    <property type="evidence" value="ECO:0007669"/>
    <property type="project" value="UniProtKB-UniRule"/>
</dbReference>
<comment type="subunit">
    <text evidence="9 10">Homodimer, forms a heterotetramer with a Cas2 homodimer.</text>
</comment>
<dbReference type="InterPro" id="IPR002729">
    <property type="entry name" value="CRISPR-assoc_Cas1"/>
</dbReference>
<feature type="binding site" evidence="10">
    <location>
        <position position="234"/>
    </location>
    <ligand>
        <name>Mn(2+)</name>
        <dbReference type="ChEBI" id="CHEBI:29035"/>
    </ligand>
</feature>
<evidence type="ECO:0000256" key="7">
    <source>
        <dbReference type="ARBA" id="ARBA00023125"/>
    </source>
</evidence>
<feature type="binding site" evidence="10">
    <location>
        <position position="166"/>
    </location>
    <ligand>
        <name>Mn(2+)</name>
        <dbReference type="ChEBI" id="CHEBI:29035"/>
    </ligand>
</feature>
<dbReference type="HAMAP" id="MF_01470">
    <property type="entry name" value="Cas1"/>
    <property type="match status" value="1"/>
</dbReference>
<proteinExistence type="inferred from homology"/>
<dbReference type="GO" id="GO:0016787">
    <property type="term" value="F:hydrolase activity"/>
    <property type="evidence" value="ECO:0007669"/>
    <property type="project" value="UniProtKB-KW"/>
</dbReference>
<evidence type="ECO:0000256" key="8">
    <source>
        <dbReference type="ARBA" id="ARBA00023211"/>
    </source>
</evidence>
<evidence type="ECO:0000256" key="5">
    <source>
        <dbReference type="ARBA" id="ARBA00022842"/>
    </source>
</evidence>
<dbReference type="Gene3D" id="3.100.10.20">
    <property type="entry name" value="CRISPR-associated endonuclease Cas1, N-terminal domain"/>
    <property type="match status" value="1"/>
</dbReference>
<keyword evidence="4 10" id="KW-0378">Hydrolase</keyword>
<evidence type="ECO:0000256" key="6">
    <source>
        <dbReference type="ARBA" id="ARBA00023118"/>
    </source>
</evidence>
<keyword evidence="1 10" id="KW-0540">Nuclease</keyword>
<evidence type="ECO:0000256" key="1">
    <source>
        <dbReference type="ARBA" id="ARBA00022722"/>
    </source>
</evidence>
<evidence type="ECO:0000256" key="2">
    <source>
        <dbReference type="ARBA" id="ARBA00022723"/>
    </source>
</evidence>
<keyword evidence="2 10" id="KW-0479">Metal-binding</keyword>
<accession>A0A2H3KGR5</accession>
<dbReference type="EC" id="3.1.-.-" evidence="10"/>
<gene>
    <name evidence="10" type="primary">cas1</name>
    <name evidence="11" type="ORF">A9Q02_05155</name>
</gene>
<feature type="binding site" evidence="10">
    <location>
        <position position="249"/>
    </location>
    <ligand>
        <name>Mn(2+)</name>
        <dbReference type="ChEBI" id="CHEBI:29035"/>
    </ligand>
</feature>
<dbReference type="GO" id="GO:0004520">
    <property type="term" value="F:DNA endonuclease activity"/>
    <property type="evidence" value="ECO:0007669"/>
    <property type="project" value="InterPro"/>
</dbReference>
<keyword evidence="8 10" id="KW-0464">Manganese</keyword>
<dbReference type="GO" id="GO:0046872">
    <property type="term" value="F:metal ion binding"/>
    <property type="evidence" value="ECO:0007669"/>
    <property type="project" value="UniProtKB-UniRule"/>
</dbReference>
<comment type="caution">
    <text evidence="11">The sequence shown here is derived from an EMBL/GenBank/DDBJ whole genome shotgun (WGS) entry which is preliminary data.</text>
</comment>
<keyword evidence="12" id="KW-1185">Reference proteome</keyword>
<dbReference type="PANTHER" id="PTHR34353">
    <property type="entry name" value="CRISPR-ASSOCIATED ENDONUCLEASE CAS1 1"/>
    <property type="match status" value="1"/>
</dbReference>
<dbReference type="AlphaFoldDB" id="A0A2H3KGR5"/>
<keyword evidence="7 10" id="KW-0238">DNA-binding</keyword>
<evidence type="ECO:0000313" key="12">
    <source>
        <dbReference type="Proteomes" id="UP000220922"/>
    </source>
</evidence>
<dbReference type="InterPro" id="IPR042206">
    <property type="entry name" value="CRISPR-assoc_Cas1_C"/>
</dbReference>
<evidence type="ECO:0000256" key="4">
    <source>
        <dbReference type="ARBA" id="ARBA00022801"/>
    </source>
</evidence>
<dbReference type="Pfam" id="PF01867">
    <property type="entry name" value="Cas_Cas1"/>
    <property type="match status" value="1"/>
</dbReference>
<dbReference type="GO" id="GO:0003677">
    <property type="term" value="F:DNA binding"/>
    <property type="evidence" value="ECO:0007669"/>
    <property type="project" value="UniProtKB-KW"/>
</dbReference>
<dbReference type="EMBL" id="LYXE01000170">
    <property type="protein sequence ID" value="PDV96934.1"/>
    <property type="molecule type" value="Genomic_DNA"/>
</dbReference>
<dbReference type="InterPro" id="IPR019856">
    <property type="entry name" value="CRISPR-assoc_Cas1_DVULG"/>
</dbReference>
<reference evidence="11 12" key="1">
    <citation type="submission" date="2016-05" db="EMBL/GenBank/DDBJ databases">
        <authorList>
            <person name="Lavstsen T."/>
            <person name="Jespersen J.S."/>
        </authorList>
    </citation>
    <scope>NUCLEOTIDE SEQUENCE [LARGE SCALE GENOMIC DNA]</scope>
    <source>
        <strain evidence="11 12">B7-9</strain>
    </source>
</reference>
<evidence type="ECO:0000256" key="3">
    <source>
        <dbReference type="ARBA" id="ARBA00022759"/>
    </source>
</evidence>
<dbReference type="RefSeq" id="WP_097654875.1">
    <property type="nucleotide sequence ID" value="NZ_LYXE01000170.1"/>
</dbReference>
<evidence type="ECO:0000256" key="9">
    <source>
        <dbReference type="ARBA" id="ARBA00038592"/>
    </source>
</evidence>
<evidence type="ECO:0000313" key="11">
    <source>
        <dbReference type="EMBL" id="PDV96934.1"/>
    </source>
</evidence>
<keyword evidence="6 10" id="KW-0051">Antiviral defense</keyword>
<dbReference type="InterPro" id="IPR042211">
    <property type="entry name" value="CRISPR-assoc_Cas1_N"/>
</dbReference>
<dbReference type="Proteomes" id="UP000220922">
    <property type="component" value="Unassembled WGS sequence"/>
</dbReference>
<organism evidence="11 12">
    <name type="scientific">Candidatus Chloroploca asiatica</name>
    <dbReference type="NCBI Taxonomy" id="1506545"/>
    <lineage>
        <taxon>Bacteria</taxon>
        <taxon>Bacillati</taxon>
        <taxon>Chloroflexota</taxon>
        <taxon>Chloroflexia</taxon>
        <taxon>Chloroflexales</taxon>
        <taxon>Chloroflexineae</taxon>
        <taxon>Oscillochloridaceae</taxon>
        <taxon>Candidatus Chloroploca</taxon>
    </lineage>
</organism>
<comment type="similarity">
    <text evidence="10">Belongs to the CRISPR-associated endonuclease Cas1 family.</text>
</comment>
<dbReference type="PANTHER" id="PTHR34353:SF2">
    <property type="entry name" value="CRISPR-ASSOCIATED ENDONUCLEASE CAS1 1"/>
    <property type="match status" value="1"/>
</dbReference>
<dbReference type="OrthoDB" id="9803119at2"/>
<keyword evidence="5 10" id="KW-0460">Magnesium</keyword>
<dbReference type="InterPro" id="IPR050646">
    <property type="entry name" value="Cas1"/>
</dbReference>
<dbReference type="Gene3D" id="1.20.120.920">
    <property type="entry name" value="CRISPR-associated endonuclease Cas1, C-terminal domain"/>
    <property type="match status" value="1"/>
</dbReference>
<comment type="function">
    <text evidence="10">CRISPR (clustered regularly interspaced short palindromic repeat), is an adaptive immune system that provides protection against mobile genetic elements (viruses, transposable elements and conjugative plasmids). CRISPR clusters contain spacers, sequences complementary to antecedent mobile elements, and target invading nucleic acids. CRISPR clusters are transcribed and processed into CRISPR RNA (crRNA). Acts as a dsDNA endonuclease. Involved in the integration of spacer DNA into the CRISPR cassette.</text>
</comment>
<keyword evidence="3 10" id="KW-0255">Endonuclease</keyword>
<dbReference type="NCBIfam" id="TIGR00287">
    <property type="entry name" value="cas1"/>
    <property type="match status" value="1"/>
</dbReference>
<sequence>MRELLNTLYVQTQGAVLHLDHDAIRITVEQETKLRLPLLRLTGIVVFGRVTVTPFLIQRCAEDGRNLVWLDRNGRFKARVEGKARGNVLLRRAQHLALSDKKRTLRIARQIVAAKVQNSRQILLRSAREASLAEAKTALSEASQRLAETITRLPDCRTMDELRGSEGDAARTYFSVFGYHIRSDKAHFTMDGRTRRPPRDRANALISFLYALLRAECSASLESVGLDPQVGFLHALRPGRPALALDLMEEFRPIIADRLALTLINRKQVQADDFVELPGGAVHLSDQGRRTVLEAYQKRKEEEVTHRILNQKVPIGLLPYIQARLLARHLRGDLEEYSPFLGR</sequence>
<dbReference type="GO" id="GO:0043571">
    <property type="term" value="P:maintenance of CRISPR repeat elements"/>
    <property type="evidence" value="ECO:0007669"/>
    <property type="project" value="UniProtKB-UniRule"/>
</dbReference>